<evidence type="ECO:0000313" key="11">
    <source>
        <dbReference type="Proteomes" id="UP000783742"/>
    </source>
</evidence>
<comment type="similarity">
    <text evidence="9">Belongs to the SecE/SEC61-gamma family.</text>
</comment>
<comment type="subcellular location">
    <subcellularLocation>
        <location evidence="9">Cell membrane</location>
        <topology evidence="9">Single-pass membrane protein</topology>
    </subcellularLocation>
    <subcellularLocation>
        <location evidence="1">Membrane</location>
    </subcellularLocation>
</comment>
<gene>
    <name evidence="9 10" type="primary">secE</name>
    <name evidence="10" type="ORF">KQI68_03280</name>
</gene>
<dbReference type="RefSeq" id="WP_216548699.1">
    <property type="nucleotide sequence ID" value="NZ_JAHLQO010000002.1"/>
</dbReference>
<evidence type="ECO:0000256" key="5">
    <source>
        <dbReference type="ARBA" id="ARBA00022927"/>
    </source>
</evidence>
<keyword evidence="7 9" id="KW-0811">Translocation</keyword>
<keyword evidence="5 9" id="KW-0653">Protein transport</keyword>
<evidence type="ECO:0000256" key="8">
    <source>
        <dbReference type="ARBA" id="ARBA00023136"/>
    </source>
</evidence>
<dbReference type="InterPro" id="IPR005807">
    <property type="entry name" value="SecE_bac"/>
</dbReference>
<accession>A0ABS6FFA3</accession>
<dbReference type="HAMAP" id="MF_00422">
    <property type="entry name" value="SecE"/>
    <property type="match status" value="1"/>
</dbReference>
<dbReference type="EMBL" id="JAHLQO010000002">
    <property type="protein sequence ID" value="MBU5668857.1"/>
    <property type="molecule type" value="Genomic_DNA"/>
</dbReference>
<protein>
    <recommendedName>
        <fullName evidence="9">Protein translocase subunit SecE</fullName>
    </recommendedName>
</protein>
<comment type="function">
    <text evidence="9">Essential subunit of the Sec protein translocation channel SecYEG. Clamps together the 2 halves of SecY. May contact the channel plug during translocation.</text>
</comment>
<proteinExistence type="inferred from homology"/>
<evidence type="ECO:0000256" key="7">
    <source>
        <dbReference type="ARBA" id="ARBA00023010"/>
    </source>
</evidence>
<reference evidence="10 11" key="1">
    <citation type="submission" date="2021-06" db="EMBL/GenBank/DDBJ databases">
        <authorList>
            <person name="Sun Q."/>
            <person name="Li D."/>
        </authorList>
    </citation>
    <scope>NUCLEOTIDE SEQUENCE [LARGE SCALE GENOMIC DNA]</scope>
    <source>
        <strain evidence="10 11">MSJ-1</strain>
    </source>
</reference>
<keyword evidence="8 9" id="KW-0472">Membrane</keyword>
<evidence type="ECO:0000256" key="6">
    <source>
        <dbReference type="ARBA" id="ARBA00022989"/>
    </source>
</evidence>
<evidence type="ECO:0000256" key="2">
    <source>
        <dbReference type="ARBA" id="ARBA00022448"/>
    </source>
</evidence>
<dbReference type="InterPro" id="IPR001901">
    <property type="entry name" value="Translocase_SecE/Sec61-g"/>
</dbReference>
<comment type="subunit">
    <text evidence="9">Component of the Sec protein translocase complex. Heterotrimer consisting of SecY, SecE and SecG subunits. The heterotrimers can form oligomers, although 1 heterotrimer is thought to be able to translocate proteins. Interacts with the ribosome. Interacts with SecDF, and other proteins may be involved. Interacts with SecA.</text>
</comment>
<keyword evidence="3 9" id="KW-1003">Cell membrane</keyword>
<feature type="transmembrane region" description="Helical" evidence="9">
    <location>
        <begin position="38"/>
        <end position="59"/>
    </location>
</feature>
<comment type="caution">
    <text evidence="10">The sequence shown here is derived from an EMBL/GenBank/DDBJ whole genome shotgun (WGS) entry which is preliminary data.</text>
</comment>
<organism evidence="10 11">
    <name type="scientific">Peptoniphilus ovalis</name>
    <dbReference type="NCBI Taxonomy" id="2841503"/>
    <lineage>
        <taxon>Bacteria</taxon>
        <taxon>Bacillati</taxon>
        <taxon>Bacillota</taxon>
        <taxon>Tissierellia</taxon>
        <taxon>Tissierellales</taxon>
        <taxon>Peptoniphilaceae</taxon>
        <taxon>Peptoniphilus</taxon>
    </lineage>
</organism>
<keyword evidence="2 9" id="KW-0813">Transport</keyword>
<evidence type="ECO:0000256" key="9">
    <source>
        <dbReference type="HAMAP-Rule" id="MF_00422"/>
    </source>
</evidence>
<keyword evidence="11" id="KW-1185">Reference proteome</keyword>
<name>A0ABS6FFA3_9FIRM</name>
<keyword evidence="6 9" id="KW-1133">Transmembrane helix</keyword>
<dbReference type="Proteomes" id="UP000783742">
    <property type="component" value="Unassembled WGS sequence"/>
</dbReference>
<sequence length="71" mass="8084">MATKSTNKTEETKGGLGRYFRGVKSEFKKVVWPSKETVIKYSTIVIVAVILSSLLLLAYDRIVMFIFGFIY</sequence>
<evidence type="ECO:0000256" key="3">
    <source>
        <dbReference type="ARBA" id="ARBA00022475"/>
    </source>
</evidence>
<dbReference type="Pfam" id="PF00584">
    <property type="entry name" value="SecE"/>
    <property type="match status" value="1"/>
</dbReference>
<keyword evidence="4 9" id="KW-0812">Transmembrane</keyword>
<evidence type="ECO:0000313" key="10">
    <source>
        <dbReference type="EMBL" id="MBU5668857.1"/>
    </source>
</evidence>
<evidence type="ECO:0000256" key="1">
    <source>
        <dbReference type="ARBA" id="ARBA00004370"/>
    </source>
</evidence>
<dbReference type="PANTHER" id="PTHR33910:SF1">
    <property type="entry name" value="PROTEIN TRANSLOCASE SUBUNIT SECE"/>
    <property type="match status" value="1"/>
</dbReference>
<dbReference type="PANTHER" id="PTHR33910">
    <property type="entry name" value="PROTEIN TRANSLOCASE SUBUNIT SECE"/>
    <property type="match status" value="1"/>
</dbReference>
<evidence type="ECO:0000256" key="4">
    <source>
        <dbReference type="ARBA" id="ARBA00022692"/>
    </source>
</evidence>
<dbReference type="NCBIfam" id="TIGR00964">
    <property type="entry name" value="secE_bact"/>
    <property type="match status" value="1"/>
</dbReference>